<organism evidence="1 2">
    <name type="scientific">Truncatella angustata</name>
    <dbReference type="NCBI Taxonomy" id="152316"/>
    <lineage>
        <taxon>Eukaryota</taxon>
        <taxon>Fungi</taxon>
        <taxon>Dikarya</taxon>
        <taxon>Ascomycota</taxon>
        <taxon>Pezizomycotina</taxon>
        <taxon>Sordariomycetes</taxon>
        <taxon>Xylariomycetidae</taxon>
        <taxon>Amphisphaeriales</taxon>
        <taxon>Sporocadaceae</taxon>
        <taxon>Truncatella</taxon>
    </lineage>
</organism>
<accession>A0A9P8UQV0</accession>
<dbReference type="RefSeq" id="XP_045961544.1">
    <property type="nucleotide sequence ID" value="XM_046102026.1"/>
</dbReference>
<protein>
    <submittedName>
        <fullName evidence="1">Uncharacterized protein</fullName>
    </submittedName>
</protein>
<keyword evidence="2" id="KW-1185">Reference proteome</keyword>
<reference evidence="1" key="1">
    <citation type="journal article" date="2021" name="Nat. Commun.">
        <title>Genetic determinants of endophytism in the Arabidopsis root mycobiome.</title>
        <authorList>
            <person name="Mesny F."/>
            <person name="Miyauchi S."/>
            <person name="Thiergart T."/>
            <person name="Pickel B."/>
            <person name="Atanasova L."/>
            <person name="Karlsson M."/>
            <person name="Huettel B."/>
            <person name="Barry K.W."/>
            <person name="Haridas S."/>
            <person name="Chen C."/>
            <person name="Bauer D."/>
            <person name="Andreopoulos W."/>
            <person name="Pangilinan J."/>
            <person name="LaButti K."/>
            <person name="Riley R."/>
            <person name="Lipzen A."/>
            <person name="Clum A."/>
            <person name="Drula E."/>
            <person name="Henrissat B."/>
            <person name="Kohler A."/>
            <person name="Grigoriev I.V."/>
            <person name="Martin F.M."/>
            <person name="Hacquard S."/>
        </authorList>
    </citation>
    <scope>NUCLEOTIDE SEQUENCE</scope>
    <source>
        <strain evidence="1">MPI-SDFR-AT-0073</strain>
    </source>
</reference>
<dbReference type="OrthoDB" id="4736382at2759"/>
<dbReference type="GeneID" id="70130918"/>
<comment type="caution">
    <text evidence="1">The sequence shown here is derived from an EMBL/GenBank/DDBJ whole genome shotgun (WGS) entry which is preliminary data.</text>
</comment>
<sequence length="141" mass="15430">MPFYSPHNHDFSFGNNPHHFPVVPGLQLPSVHTVLGEGKSFAVSDYPVANATAAVGSTAEPFPASDYTMVDKQIGVPSPRPGGCTEAARSGWDKEGWWYRGEHDDCPVPATHRHSFNGQVTFAGFDDILQLVIGIIERVRR</sequence>
<evidence type="ECO:0000313" key="2">
    <source>
        <dbReference type="Proteomes" id="UP000758603"/>
    </source>
</evidence>
<name>A0A9P8UQV0_9PEZI</name>
<gene>
    <name evidence="1" type="ORF">BKA67DRAFT_554941</name>
</gene>
<evidence type="ECO:0000313" key="1">
    <source>
        <dbReference type="EMBL" id="KAH6657310.1"/>
    </source>
</evidence>
<dbReference type="Proteomes" id="UP000758603">
    <property type="component" value="Unassembled WGS sequence"/>
</dbReference>
<proteinExistence type="predicted"/>
<dbReference type="AlphaFoldDB" id="A0A9P8UQV0"/>
<dbReference type="EMBL" id="JAGPXC010000002">
    <property type="protein sequence ID" value="KAH6657310.1"/>
    <property type="molecule type" value="Genomic_DNA"/>
</dbReference>